<keyword evidence="1" id="KW-1133">Transmembrane helix</keyword>
<evidence type="ECO:0000313" key="2">
    <source>
        <dbReference type="EMBL" id="MFC4633621.1"/>
    </source>
</evidence>
<proteinExistence type="predicted"/>
<gene>
    <name evidence="2" type="ORF">ACFO3O_06860</name>
</gene>
<keyword evidence="1" id="KW-0812">Transmembrane</keyword>
<protein>
    <recommendedName>
        <fullName evidence="4">DUF304 domain-containing protein</fullName>
    </recommendedName>
</protein>
<name>A0ABV9HVU1_9FLAO</name>
<sequence>MDTPKKYFSITKEDHGVLIINDRIPLDWREIGSFSIALIAVLSFFVNIIAGITVGVVVSLFYILFRFTAWIFYKEIRINIFSKTIQIKKYRLGKLITENVLDTNLNLGKFVFTEVSQSGTTKFVFSYKTHKEHDLLVLKSKSDKEMIEMHLKQFSTTQTTD</sequence>
<accession>A0ABV9HVU1</accession>
<keyword evidence="1" id="KW-0472">Membrane</keyword>
<comment type="caution">
    <text evidence="2">The sequence shown here is derived from an EMBL/GenBank/DDBJ whole genome shotgun (WGS) entry which is preliminary data.</text>
</comment>
<evidence type="ECO:0000313" key="3">
    <source>
        <dbReference type="Proteomes" id="UP001596043"/>
    </source>
</evidence>
<reference evidence="3" key="1">
    <citation type="journal article" date="2019" name="Int. J. Syst. Evol. Microbiol.">
        <title>The Global Catalogue of Microorganisms (GCM) 10K type strain sequencing project: providing services to taxonomists for standard genome sequencing and annotation.</title>
        <authorList>
            <consortium name="The Broad Institute Genomics Platform"/>
            <consortium name="The Broad Institute Genome Sequencing Center for Infectious Disease"/>
            <person name="Wu L."/>
            <person name="Ma J."/>
        </authorList>
    </citation>
    <scope>NUCLEOTIDE SEQUENCE [LARGE SCALE GENOMIC DNA]</scope>
    <source>
        <strain evidence="3">YJ-61-S</strain>
    </source>
</reference>
<dbReference type="EMBL" id="JBHSFV010000003">
    <property type="protein sequence ID" value="MFC4633621.1"/>
    <property type="molecule type" value="Genomic_DNA"/>
</dbReference>
<evidence type="ECO:0000256" key="1">
    <source>
        <dbReference type="SAM" id="Phobius"/>
    </source>
</evidence>
<keyword evidence="3" id="KW-1185">Reference proteome</keyword>
<evidence type="ECO:0008006" key="4">
    <source>
        <dbReference type="Google" id="ProtNLM"/>
    </source>
</evidence>
<organism evidence="2 3">
    <name type="scientific">Dokdonia ponticola</name>
    <dbReference type="NCBI Taxonomy" id="2041041"/>
    <lineage>
        <taxon>Bacteria</taxon>
        <taxon>Pseudomonadati</taxon>
        <taxon>Bacteroidota</taxon>
        <taxon>Flavobacteriia</taxon>
        <taxon>Flavobacteriales</taxon>
        <taxon>Flavobacteriaceae</taxon>
        <taxon>Dokdonia</taxon>
    </lineage>
</organism>
<dbReference type="Proteomes" id="UP001596043">
    <property type="component" value="Unassembled WGS sequence"/>
</dbReference>
<feature type="transmembrane region" description="Helical" evidence="1">
    <location>
        <begin position="36"/>
        <end position="65"/>
    </location>
</feature>
<dbReference type="RefSeq" id="WP_379977835.1">
    <property type="nucleotide sequence ID" value="NZ_JBHSFV010000003.1"/>
</dbReference>